<dbReference type="PANTHER" id="PTHR33055">
    <property type="entry name" value="TRANSPOSASE FOR INSERTION SEQUENCE ELEMENT IS1111A"/>
    <property type="match status" value="1"/>
</dbReference>
<accession>V4RI09</accession>
<dbReference type="InterPro" id="IPR047650">
    <property type="entry name" value="Transpos_IS110"/>
</dbReference>
<gene>
    <name evidence="2" type="ORF">ABENE_11015</name>
</gene>
<dbReference type="eggNOG" id="COG3547">
    <property type="taxonomic scope" value="Bacteria"/>
</dbReference>
<proteinExistence type="predicted"/>
<dbReference type="PATRIC" id="fig|1121022.4.peg.2227"/>
<organism evidence="2 3">
    <name type="scientific">Asticcacaulis benevestitus DSM 16100 = ATCC BAA-896</name>
    <dbReference type="NCBI Taxonomy" id="1121022"/>
    <lineage>
        <taxon>Bacteria</taxon>
        <taxon>Pseudomonadati</taxon>
        <taxon>Pseudomonadota</taxon>
        <taxon>Alphaproteobacteria</taxon>
        <taxon>Caulobacterales</taxon>
        <taxon>Caulobacteraceae</taxon>
        <taxon>Asticcacaulis</taxon>
    </lineage>
</organism>
<reference evidence="2 3" key="1">
    <citation type="journal article" date="2014" name="Nature">
        <title>Sequential evolution of bacterial morphology by co-option of a developmental regulator.</title>
        <authorList>
            <person name="Jiang C."/>
            <person name="Brown P.J."/>
            <person name="Ducret A."/>
            <person name="Brun Y.V."/>
        </authorList>
    </citation>
    <scope>NUCLEOTIDE SEQUENCE [LARGE SCALE GENOMIC DNA]</scope>
    <source>
        <strain evidence="2 3">DSM 16100</strain>
    </source>
</reference>
<feature type="domain" description="Transposase IS116/IS110/IS902 C-terminal" evidence="1">
    <location>
        <begin position="120"/>
        <end position="192"/>
    </location>
</feature>
<dbReference type="Proteomes" id="UP000017837">
    <property type="component" value="Unassembled WGS sequence"/>
</dbReference>
<dbReference type="STRING" id="1121022.GCA_000376105_02998"/>
<evidence type="ECO:0000259" key="1">
    <source>
        <dbReference type="Pfam" id="PF02371"/>
    </source>
</evidence>
<dbReference type="EMBL" id="AWGB01000020">
    <property type="protein sequence ID" value="ESQ90973.1"/>
    <property type="molecule type" value="Genomic_DNA"/>
</dbReference>
<dbReference type="NCBIfam" id="NF033542">
    <property type="entry name" value="transpos_IS110"/>
    <property type="match status" value="1"/>
</dbReference>
<protein>
    <recommendedName>
        <fullName evidence="1">Transposase IS116/IS110/IS902 C-terminal domain-containing protein</fullName>
    </recommendedName>
</protein>
<sequence>MMLAQTLRAGQLTSVWIPDEAHEAMRDLVRLRSQAMVDLRKARQHLLSFLLRHGITSPYGHWTKSHRRWLGELTFAHPAQHLAHEEMLHRIERAEALCARLKAAIIELVPKRLLASVVNAIQALRGVSLVVAAVLVAEVGSFDRFESPRQLMAFLGLNPSEHSSGATIRRGGVTKTGDSLARTCLVEAAWTYRFPARVTQIIRDRMKGLPEPIRNIAWTAQVRLSARYKRLIASGKAAPKVIVAIARELVGFIWAIARMVEPKFA</sequence>
<dbReference type="Pfam" id="PF02371">
    <property type="entry name" value="Transposase_20"/>
    <property type="match status" value="1"/>
</dbReference>
<dbReference type="AlphaFoldDB" id="V4RI09"/>
<dbReference type="GO" id="GO:0004803">
    <property type="term" value="F:transposase activity"/>
    <property type="evidence" value="ECO:0007669"/>
    <property type="project" value="InterPro"/>
</dbReference>
<evidence type="ECO:0000313" key="3">
    <source>
        <dbReference type="Proteomes" id="UP000017837"/>
    </source>
</evidence>
<dbReference type="GO" id="GO:0006313">
    <property type="term" value="P:DNA transposition"/>
    <property type="evidence" value="ECO:0007669"/>
    <property type="project" value="InterPro"/>
</dbReference>
<evidence type="ECO:0000313" key="2">
    <source>
        <dbReference type="EMBL" id="ESQ90973.1"/>
    </source>
</evidence>
<keyword evidence="3" id="KW-1185">Reference proteome</keyword>
<comment type="caution">
    <text evidence="2">The sequence shown here is derived from an EMBL/GenBank/DDBJ whole genome shotgun (WGS) entry which is preliminary data.</text>
</comment>
<dbReference type="PANTHER" id="PTHR33055:SF13">
    <property type="entry name" value="TRANSPOSASE"/>
    <property type="match status" value="1"/>
</dbReference>
<name>V4RI09_9CAUL</name>
<dbReference type="GO" id="GO:0003677">
    <property type="term" value="F:DNA binding"/>
    <property type="evidence" value="ECO:0007669"/>
    <property type="project" value="InterPro"/>
</dbReference>
<dbReference type="InterPro" id="IPR003346">
    <property type="entry name" value="Transposase_20"/>
</dbReference>